<dbReference type="OrthoDB" id="8949194at2759"/>
<accession>A0A3N0YHK0</accession>
<keyword evidence="3" id="KW-1185">Reference proteome</keyword>
<feature type="compositionally biased region" description="Polar residues" evidence="1">
    <location>
        <begin position="260"/>
        <end position="270"/>
    </location>
</feature>
<dbReference type="SUPFAM" id="SSF52266">
    <property type="entry name" value="SGNH hydrolase"/>
    <property type="match status" value="1"/>
</dbReference>
<dbReference type="Proteomes" id="UP000281406">
    <property type="component" value="Unassembled WGS sequence"/>
</dbReference>
<evidence type="ECO:0000313" key="3">
    <source>
        <dbReference type="Proteomes" id="UP000281406"/>
    </source>
</evidence>
<comment type="caution">
    <text evidence="2">The sequence shown here is derived from an EMBL/GenBank/DDBJ whole genome shotgun (WGS) entry which is preliminary data.</text>
</comment>
<dbReference type="EMBL" id="RJVU01042595">
    <property type="protein sequence ID" value="ROL45340.1"/>
    <property type="molecule type" value="Genomic_DNA"/>
</dbReference>
<reference evidence="2 3" key="1">
    <citation type="submission" date="2018-10" db="EMBL/GenBank/DDBJ databases">
        <title>Genome assembly for a Yunnan-Guizhou Plateau 3E fish, Anabarilius grahami (Regan), and its evolutionary and genetic applications.</title>
        <authorList>
            <person name="Jiang W."/>
        </authorList>
    </citation>
    <scope>NUCLEOTIDE SEQUENCE [LARGE SCALE GENOMIC DNA]</scope>
    <source>
        <strain evidence="2">AG-KIZ</strain>
        <tissue evidence="2">Muscle</tissue>
    </source>
</reference>
<feature type="compositionally biased region" description="Low complexity" evidence="1">
    <location>
        <begin position="271"/>
        <end position="280"/>
    </location>
</feature>
<evidence type="ECO:0000256" key="1">
    <source>
        <dbReference type="SAM" id="MobiDB-lite"/>
    </source>
</evidence>
<proteinExistence type="predicted"/>
<organism evidence="2 3">
    <name type="scientific">Anabarilius grahami</name>
    <name type="common">Kanglang fish</name>
    <name type="synonym">Barilius grahami</name>
    <dbReference type="NCBI Taxonomy" id="495550"/>
    <lineage>
        <taxon>Eukaryota</taxon>
        <taxon>Metazoa</taxon>
        <taxon>Chordata</taxon>
        <taxon>Craniata</taxon>
        <taxon>Vertebrata</taxon>
        <taxon>Euteleostomi</taxon>
        <taxon>Actinopterygii</taxon>
        <taxon>Neopterygii</taxon>
        <taxon>Teleostei</taxon>
        <taxon>Ostariophysi</taxon>
        <taxon>Cypriniformes</taxon>
        <taxon>Xenocyprididae</taxon>
        <taxon>Xenocypridinae</taxon>
        <taxon>Xenocypridinae incertae sedis</taxon>
        <taxon>Anabarilius</taxon>
    </lineage>
</organism>
<dbReference type="AlphaFoldDB" id="A0A3N0YHK0"/>
<feature type="compositionally biased region" description="Polar residues" evidence="1">
    <location>
        <begin position="238"/>
        <end position="250"/>
    </location>
</feature>
<feature type="region of interest" description="Disordered" evidence="1">
    <location>
        <begin position="234"/>
        <end position="280"/>
    </location>
</feature>
<protein>
    <submittedName>
        <fullName evidence="2">Uncharacterized protein</fullName>
    </submittedName>
</protein>
<sequence length="301" mass="34157">MVTAACKPCPFVYPQRSSEHSKQLHRHKQIKDHPETLFADYDHSSMTNLLFYTENSSLWHTAFCQHFTFTTKRGICKGRQILVFQDAEGNEESRILSLNLYHNGTVMIQGSEPALQAFTADFIPIKQQARLNTSLIQDPKCNVAPVLREVAIRASERFPEAKITLSMLLPRSDVPFHMIHGNNVELSRTCAFIPNVHLAYLKDIRPHRMFDHIHLNKKGVQLFTRVLKSTAFGKTENSRNLHSKSSSQPQRNPPPKTRQDSTPGALSQSYNAAAQQPQNPAATELNQIRHLLNIICSKLVK</sequence>
<name>A0A3N0YHK0_ANAGA</name>
<evidence type="ECO:0000313" key="2">
    <source>
        <dbReference type="EMBL" id="ROL45340.1"/>
    </source>
</evidence>
<gene>
    <name evidence="2" type="ORF">DPX16_3672</name>
</gene>